<dbReference type="EMBL" id="SWBQ01000001">
    <property type="protein sequence ID" value="TKC08689.1"/>
    <property type="molecule type" value="Genomic_DNA"/>
</dbReference>
<dbReference type="OrthoDB" id="1091348at2"/>
<sequence length="258" mass="29217">MMNEEKLLTVARYLEGDMELQEKEGFAVQLEADAELQQLVAEYNNIHQTLKMKIAPSVEDKNVQVTLETLNKQYFNSADLIKDLPAEQRADVPVAKLSIAPYLKWMSIAAVLVIGLLIWAPWSASLYEKYGISKEMSVAERGADQPNSLEKAAALYNAKDYAGARKILQPMYMETPQNTLLAYYFAITLVETGKEAEARTVFLKLYNGESVFKYDAAYYTALSFLKQENEKDARTWLEKIPEGTANYTQAQELISKLK</sequence>
<protein>
    <submittedName>
        <fullName evidence="2">Tetratricopeptide repeat protein</fullName>
    </submittedName>
</protein>
<keyword evidence="1" id="KW-0812">Transmembrane</keyword>
<dbReference type="AlphaFoldDB" id="A0A4U1CS23"/>
<dbReference type="SUPFAM" id="SSF48452">
    <property type="entry name" value="TPR-like"/>
    <property type="match status" value="1"/>
</dbReference>
<gene>
    <name evidence="2" type="ORF">FA047_00900</name>
</gene>
<feature type="transmembrane region" description="Helical" evidence="1">
    <location>
        <begin position="105"/>
        <end position="127"/>
    </location>
</feature>
<keyword evidence="1" id="KW-0472">Membrane</keyword>
<organism evidence="2 3">
    <name type="scientific">Pedobacter frigoris</name>
    <dbReference type="NCBI Taxonomy" id="2571272"/>
    <lineage>
        <taxon>Bacteria</taxon>
        <taxon>Pseudomonadati</taxon>
        <taxon>Bacteroidota</taxon>
        <taxon>Sphingobacteriia</taxon>
        <taxon>Sphingobacteriales</taxon>
        <taxon>Sphingobacteriaceae</taxon>
        <taxon>Pedobacter</taxon>
    </lineage>
</organism>
<keyword evidence="1" id="KW-1133">Transmembrane helix</keyword>
<dbReference type="RefSeq" id="WP_136834109.1">
    <property type="nucleotide sequence ID" value="NZ_SWBQ01000001.1"/>
</dbReference>
<dbReference type="InterPro" id="IPR011990">
    <property type="entry name" value="TPR-like_helical_dom_sf"/>
</dbReference>
<proteinExistence type="predicted"/>
<evidence type="ECO:0000256" key="1">
    <source>
        <dbReference type="SAM" id="Phobius"/>
    </source>
</evidence>
<reference evidence="2 3" key="1">
    <citation type="submission" date="2019-04" db="EMBL/GenBank/DDBJ databases">
        <title>Pedobacter sp. RP-3-15 sp. nov., isolated from Arctic soil.</title>
        <authorList>
            <person name="Dahal R.H."/>
            <person name="Kim D.-U."/>
        </authorList>
    </citation>
    <scope>NUCLEOTIDE SEQUENCE [LARGE SCALE GENOMIC DNA]</scope>
    <source>
        <strain evidence="2 3">RP-3-15</strain>
    </source>
</reference>
<evidence type="ECO:0000313" key="3">
    <source>
        <dbReference type="Proteomes" id="UP000307244"/>
    </source>
</evidence>
<dbReference type="Proteomes" id="UP000307244">
    <property type="component" value="Unassembled WGS sequence"/>
</dbReference>
<keyword evidence="3" id="KW-1185">Reference proteome</keyword>
<accession>A0A4U1CS23</accession>
<name>A0A4U1CS23_9SPHI</name>
<comment type="caution">
    <text evidence="2">The sequence shown here is derived from an EMBL/GenBank/DDBJ whole genome shotgun (WGS) entry which is preliminary data.</text>
</comment>
<evidence type="ECO:0000313" key="2">
    <source>
        <dbReference type="EMBL" id="TKC08689.1"/>
    </source>
</evidence>
<dbReference type="Gene3D" id="1.25.40.10">
    <property type="entry name" value="Tetratricopeptide repeat domain"/>
    <property type="match status" value="1"/>
</dbReference>